<reference evidence="7 8" key="2">
    <citation type="journal article" date="2020" name="Cell Rep.">
        <title>Acquisition and Adaptation of Ultra-small Parasitic Reduced Genome Bacteria to Mammalian Hosts.</title>
        <authorList>
            <person name="McLean J.S."/>
            <person name="Bor B."/>
            <person name="Kerns K.A."/>
            <person name="Liu Q."/>
            <person name="To T.T."/>
            <person name="Solden L."/>
            <person name="Hendrickson E.L."/>
            <person name="Wrighton K."/>
            <person name="Shi W."/>
            <person name="He X."/>
        </authorList>
    </citation>
    <scope>NUCLEOTIDE SEQUENCE [LARGE SCALE GENOMIC DNA]</scope>
    <source>
        <strain evidence="7 8">TM7_CMJM_G6_1_HOT_870</strain>
    </source>
</reference>
<evidence type="ECO:0000256" key="1">
    <source>
        <dbReference type="ARBA" id="ARBA00007596"/>
    </source>
</evidence>
<keyword evidence="2 5" id="KW-0689">Ribosomal protein</keyword>
<dbReference type="Pfam" id="PF00471">
    <property type="entry name" value="Ribosomal_L33"/>
    <property type="match status" value="1"/>
</dbReference>
<dbReference type="Proteomes" id="UP001190925">
    <property type="component" value="Unassembled WGS sequence"/>
</dbReference>
<protein>
    <recommendedName>
        <fullName evidence="4 5">Large ribosomal subunit protein bL33</fullName>
    </recommendedName>
</protein>
<proteinExistence type="inferred from homology"/>
<keyword evidence="3 5" id="KW-0687">Ribonucleoprotein</keyword>
<feature type="compositionally biased region" description="Basic and acidic residues" evidence="6">
    <location>
        <begin position="46"/>
        <end position="68"/>
    </location>
</feature>
<evidence type="ECO:0000313" key="8">
    <source>
        <dbReference type="Proteomes" id="UP001190925"/>
    </source>
</evidence>
<comment type="similarity">
    <text evidence="1 5">Belongs to the bacterial ribosomal protein bL33 family.</text>
</comment>
<dbReference type="HAMAP" id="MF_00294">
    <property type="entry name" value="Ribosomal_bL33"/>
    <property type="match status" value="1"/>
</dbReference>
<feature type="region of interest" description="Disordered" evidence="6">
    <location>
        <begin position="43"/>
        <end position="68"/>
    </location>
</feature>
<dbReference type="InterPro" id="IPR011332">
    <property type="entry name" value="Ribosomal_zn-bd"/>
</dbReference>
<dbReference type="InterPro" id="IPR038584">
    <property type="entry name" value="Ribosomal_bL33_sf"/>
</dbReference>
<evidence type="ECO:0000256" key="6">
    <source>
        <dbReference type="SAM" id="MobiDB-lite"/>
    </source>
</evidence>
<dbReference type="Gene3D" id="2.20.28.120">
    <property type="entry name" value="Ribosomal protein L33"/>
    <property type="match status" value="1"/>
</dbReference>
<keyword evidence="8" id="KW-1185">Reference proteome</keyword>
<evidence type="ECO:0000256" key="3">
    <source>
        <dbReference type="ARBA" id="ARBA00023274"/>
    </source>
</evidence>
<dbReference type="PANTHER" id="PTHR15238">
    <property type="entry name" value="54S RIBOSOMAL PROTEIN L39, MITOCHONDRIAL"/>
    <property type="match status" value="1"/>
</dbReference>
<name>A0ABY0FIR2_9BACT</name>
<evidence type="ECO:0000256" key="5">
    <source>
        <dbReference type="HAMAP-Rule" id="MF_00294"/>
    </source>
</evidence>
<dbReference type="PANTHER" id="PTHR15238:SF1">
    <property type="entry name" value="LARGE RIBOSOMAL SUBUNIT PROTEIN BL33M"/>
    <property type="match status" value="1"/>
</dbReference>
<reference evidence="7 8" key="1">
    <citation type="journal article" date="2018" name="bioRxiv">
        <title>Evidence of independent acquisition and adaption of ultra-small bacteria to human hosts across the highly diverse yet reduced genomes of the phylum Saccharibacteria.</title>
        <authorList>
            <person name="McLean J.S."/>
            <person name="Bor B."/>
            <person name="To T.T."/>
            <person name="Liu Q."/>
            <person name="Kearns K.A."/>
            <person name="Solden L.M."/>
            <person name="Wrighton K.C."/>
            <person name="He X."/>
            <person name="Shi W."/>
        </authorList>
    </citation>
    <scope>NUCLEOTIDE SEQUENCE [LARGE SCALE GENOMIC DNA]</scope>
    <source>
        <strain evidence="7 8">TM7_CMJM_G6_1_HOT_870</strain>
    </source>
</reference>
<gene>
    <name evidence="5 7" type="primary">rpmG</name>
    <name evidence="7" type="ORF">G6CMJM_00157</name>
</gene>
<dbReference type="SUPFAM" id="SSF57829">
    <property type="entry name" value="Zn-binding ribosomal proteins"/>
    <property type="match status" value="1"/>
</dbReference>
<dbReference type="GO" id="GO:0005840">
    <property type="term" value="C:ribosome"/>
    <property type="evidence" value="ECO:0007669"/>
    <property type="project" value="UniProtKB-KW"/>
</dbReference>
<evidence type="ECO:0000313" key="7">
    <source>
        <dbReference type="EMBL" id="RYC72822.1"/>
    </source>
</evidence>
<accession>A0ABY0FIR2</accession>
<evidence type="ECO:0000256" key="2">
    <source>
        <dbReference type="ARBA" id="ARBA00022980"/>
    </source>
</evidence>
<dbReference type="EMBL" id="PRLK01000002">
    <property type="protein sequence ID" value="RYC72822.1"/>
    <property type="molecule type" value="Genomic_DNA"/>
</dbReference>
<dbReference type="InterPro" id="IPR001705">
    <property type="entry name" value="Ribosomal_bL33"/>
</dbReference>
<comment type="caution">
    <text evidence="7">The sequence shown here is derived from an EMBL/GenBank/DDBJ whole genome shotgun (WGS) entry which is preliminary data.</text>
</comment>
<dbReference type="NCBIfam" id="TIGR01023">
    <property type="entry name" value="rpmG_bact"/>
    <property type="match status" value="1"/>
</dbReference>
<sequence length="68" mass="8012">MAKKNTKRKIIGLVSEATGHRIYYTRKNTQNTPEKLSLRKYNPKTRQHEVFTETKKNLGRNEVKPRKG</sequence>
<dbReference type="NCBIfam" id="NF001860">
    <property type="entry name" value="PRK00595.1"/>
    <property type="match status" value="1"/>
</dbReference>
<dbReference type="RefSeq" id="WP_129718582.1">
    <property type="nucleotide sequence ID" value="NZ_PRLK01000002.1"/>
</dbReference>
<organism evidence="7 8">
    <name type="scientific">Candidatus Nanogingivalis gingivitcus</name>
    <dbReference type="NCBI Taxonomy" id="2171992"/>
    <lineage>
        <taxon>Bacteria</taxon>
        <taxon>Candidatus Saccharimonadota</taxon>
        <taxon>Candidatus Nanosyncoccalia</taxon>
        <taxon>Candidatus Nanogingivales</taxon>
        <taxon>Candidatus Nanogingivalaceae</taxon>
        <taxon>Candidatus Nanogingivalis</taxon>
    </lineage>
</organism>
<evidence type="ECO:0000256" key="4">
    <source>
        <dbReference type="ARBA" id="ARBA00035176"/>
    </source>
</evidence>